<proteinExistence type="predicted"/>
<geneLocation type="plasmid" evidence="2">
    <name>pdy25-f</name>
</geneLocation>
<dbReference type="OrthoDB" id="7054446at2"/>
<dbReference type="KEGG" id="cmag:CBW24_18085"/>
<reference evidence="1 2" key="1">
    <citation type="submission" date="2017-05" db="EMBL/GenBank/DDBJ databases">
        <title>Comparative genomic and metabolic analysis of manganese-oxidizing mechanisms in Celeribater manganoxidans DY25T: its adaption to the environment of polymetallic nodule.</title>
        <authorList>
            <person name="Wang X."/>
        </authorList>
    </citation>
    <scope>NUCLEOTIDE SEQUENCE [LARGE SCALE GENOMIC DNA]</scope>
    <source>
        <strain evidence="1 2">DY25</strain>
        <plasmid evidence="2">pdy25-f</plasmid>
    </source>
</reference>
<protein>
    <submittedName>
        <fullName evidence="1">Uncharacterized protein</fullName>
    </submittedName>
</protein>
<dbReference type="RefSeq" id="WP_097374646.1">
    <property type="nucleotide sequence ID" value="NZ_CP021410.1"/>
</dbReference>
<evidence type="ECO:0000313" key="2">
    <source>
        <dbReference type="Proteomes" id="UP000219050"/>
    </source>
</evidence>
<keyword evidence="1" id="KW-0614">Plasmid</keyword>
<gene>
    <name evidence="1" type="ORF">CBW24_18085</name>
</gene>
<accession>A0A291M577</accession>
<keyword evidence="2" id="KW-1185">Reference proteome</keyword>
<organism evidence="1 2">
    <name type="scientific">Pacificitalea manganoxidans</name>
    <dbReference type="NCBI Taxonomy" id="1411902"/>
    <lineage>
        <taxon>Bacteria</taxon>
        <taxon>Pseudomonadati</taxon>
        <taxon>Pseudomonadota</taxon>
        <taxon>Alphaproteobacteria</taxon>
        <taxon>Rhodobacterales</taxon>
        <taxon>Paracoccaceae</taxon>
        <taxon>Pacificitalea</taxon>
    </lineage>
</organism>
<sequence length="382" mass="41823">MNHVEGWDSLRSLLSDLRGATADNITLMRLLNRVKYNIDSMRQDAREGVPKNLAKLFKGKLTKAQWEGMHYGIGKTDILALGMVEAQALLEDPSSVGARILAAEEVLQKHAAPLADRYKTKARVLARYMVRGEVTSQNLLKNARAIAGLFGEVDRPKPENIDERVEPAIEKLIALYAYELLPQSEQEMLQDLAENQAEGLKAVLGMTETLRKLEEEKLTQVQTDDLAVNQALNNGWAGFLPEQTADGAQVVVKDISEHEHMISRGWVRIGAYNGDGNEGYRGKRAYYQSSVAGKSPFRQGLAQSVHSTFRGTNVMTGRSLTGMAGTITGKKAEALAQAISEAKAGSLDNVPNGEYLIPFFDGKGNVIPKQKSNGFSASTVLH</sequence>
<dbReference type="Proteomes" id="UP000219050">
    <property type="component" value="Plasmid pDY25-F"/>
</dbReference>
<dbReference type="AlphaFoldDB" id="A0A291M577"/>
<dbReference type="EMBL" id="CP021410">
    <property type="protein sequence ID" value="ATI44052.1"/>
    <property type="molecule type" value="Genomic_DNA"/>
</dbReference>
<evidence type="ECO:0000313" key="1">
    <source>
        <dbReference type="EMBL" id="ATI44052.1"/>
    </source>
</evidence>
<name>A0A291M577_9RHOB</name>